<sequence>MVEFVEAKTKIPIDSIVCPPSISPQQIAFLAITLLISASFLIKRILEGDTMLHDRSFWMALAMFIYFVSVTSMMDNIICKMLMFLRGGS</sequence>
<keyword evidence="4 9" id="KW-0812">Transmembrane</keyword>
<evidence type="ECO:0000256" key="4">
    <source>
        <dbReference type="ARBA" id="ARBA00022692"/>
    </source>
</evidence>
<comment type="similarity">
    <text evidence="3">Belongs to the OST3/OST6 family.</text>
</comment>
<dbReference type="EMBL" id="CM017877">
    <property type="protein sequence ID" value="KAG1346636.1"/>
    <property type="molecule type" value="Genomic_DNA"/>
</dbReference>
<evidence type="ECO:0000256" key="8">
    <source>
        <dbReference type="ARBA" id="ARBA00023136"/>
    </source>
</evidence>
<dbReference type="OrthoDB" id="67566at2759"/>
<evidence type="ECO:0000313" key="10">
    <source>
        <dbReference type="EMBL" id="KAG1346636.1"/>
    </source>
</evidence>
<evidence type="ECO:0000313" key="11">
    <source>
        <dbReference type="Proteomes" id="UP000797356"/>
    </source>
</evidence>
<proteinExistence type="inferred from homology"/>
<evidence type="ECO:0000256" key="7">
    <source>
        <dbReference type="ARBA" id="ARBA00022989"/>
    </source>
</evidence>
<feature type="transmembrane region" description="Helical" evidence="9">
    <location>
        <begin position="27"/>
        <end position="46"/>
    </location>
</feature>
<evidence type="ECO:0000256" key="3">
    <source>
        <dbReference type="ARBA" id="ARBA00009561"/>
    </source>
</evidence>
<dbReference type="InterPro" id="IPR021149">
    <property type="entry name" value="OligosaccharylTrfase_OST3/OST6"/>
</dbReference>
<reference evidence="10" key="1">
    <citation type="journal article" date="2017" name="Gigascience">
        <title>The genome draft of coconut (Cocos nucifera).</title>
        <authorList>
            <person name="Xiao Y."/>
            <person name="Xu P."/>
            <person name="Fan H."/>
            <person name="Baudouin L."/>
            <person name="Xia W."/>
            <person name="Bocs S."/>
            <person name="Xu J."/>
            <person name="Li Q."/>
            <person name="Guo A."/>
            <person name="Zhou L."/>
            <person name="Li J."/>
            <person name="Wu Y."/>
            <person name="Ma Z."/>
            <person name="Armero A."/>
            <person name="Issali A.E."/>
            <person name="Liu N."/>
            <person name="Peng M."/>
            <person name="Yang Y."/>
        </authorList>
    </citation>
    <scope>NUCLEOTIDE SEQUENCE</scope>
    <source>
        <tissue evidence="10">Spear leaf of Hainan Tall coconut</tissue>
    </source>
</reference>
<keyword evidence="5" id="KW-0732">Signal</keyword>
<keyword evidence="7 9" id="KW-1133">Transmembrane helix</keyword>
<organism evidence="10 11">
    <name type="scientific">Cocos nucifera</name>
    <name type="common">Coconut palm</name>
    <dbReference type="NCBI Taxonomy" id="13894"/>
    <lineage>
        <taxon>Eukaryota</taxon>
        <taxon>Viridiplantae</taxon>
        <taxon>Streptophyta</taxon>
        <taxon>Embryophyta</taxon>
        <taxon>Tracheophyta</taxon>
        <taxon>Spermatophyta</taxon>
        <taxon>Magnoliopsida</taxon>
        <taxon>Liliopsida</taxon>
        <taxon>Arecaceae</taxon>
        <taxon>Arecoideae</taxon>
        <taxon>Cocoseae</taxon>
        <taxon>Attaleinae</taxon>
        <taxon>Cocos</taxon>
    </lineage>
</organism>
<comment type="subcellular location">
    <subcellularLocation>
        <location evidence="2">Endoplasmic reticulum membrane</location>
        <topology evidence="2">Multi-pass membrane protein</topology>
    </subcellularLocation>
</comment>
<comment type="function">
    <text evidence="1">Subunit of the oligosaccharyl transferase (OST) complex that catalyzes the initial transfer of a defined glycan (Glc(3)Man(9)GlcNAc(2) in eukaryotes) from the lipid carrier dolichol-pyrophosphate to an asparagine residue within an Asn-X-Ser/Thr consensus motif in nascent polypeptide chains, the first step in protein N-glycosylation. N-glycosylation occurs cotranslationally and the complex associates with the Sec61 complex at the channel-forming translocon complex that mediates protein translocation across the endoplasmic reticulum (ER). All subunits are required for a maximal enzyme activity.</text>
</comment>
<dbReference type="AlphaFoldDB" id="A0A8K0IBN8"/>
<keyword evidence="6" id="KW-0256">Endoplasmic reticulum</keyword>
<dbReference type="Pfam" id="PF04756">
    <property type="entry name" value="OST3_OST6"/>
    <property type="match status" value="1"/>
</dbReference>
<keyword evidence="8 9" id="KW-0472">Membrane</keyword>
<dbReference type="PANTHER" id="PTHR12692:SF0">
    <property type="entry name" value="GH11935P"/>
    <property type="match status" value="1"/>
</dbReference>
<reference evidence="10" key="2">
    <citation type="submission" date="2019-07" db="EMBL/GenBank/DDBJ databases">
        <authorList>
            <person name="Yang Y."/>
            <person name="Bocs S."/>
            <person name="Baudouin L."/>
        </authorList>
    </citation>
    <scope>NUCLEOTIDE SEQUENCE</scope>
    <source>
        <tissue evidence="10">Spear leaf of Hainan Tall coconut</tissue>
    </source>
</reference>
<evidence type="ECO:0000256" key="1">
    <source>
        <dbReference type="ARBA" id="ARBA00002791"/>
    </source>
</evidence>
<comment type="caution">
    <text evidence="10">The sequence shown here is derived from an EMBL/GenBank/DDBJ whole genome shotgun (WGS) entry which is preliminary data.</text>
</comment>
<feature type="transmembrane region" description="Helical" evidence="9">
    <location>
        <begin position="58"/>
        <end position="85"/>
    </location>
</feature>
<name>A0A8K0IBN8_COCNU</name>
<keyword evidence="11" id="KW-1185">Reference proteome</keyword>
<dbReference type="GO" id="GO:0018279">
    <property type="term" value="P:protein N-linked glycosylation via asparagine"/>
    <property type="evidence" value="ECO:0007669"/>
    <property type="project" value="TreeGrafter"/>
</dbReference>
<evidence type="ECO:0000256" key="2">
    <source>
        <dbReference type="ARBA" id="ARBA00004477"/>
    </source>
</evidence>
<dbReference type="GO" id="GO:0008250">
    <property type="term" value="C:oligosaccharyltransferase complex"/>
    <property type="evidence" value="ECO:0007669"/>
    <property type="project" value="TreeGrafter"/>
</dbReference>
<dbReference type="PANTHER" id="PTHR12692">
    <property type="entry name" value="DOLICHYL-DIPHOSPHOOLIGOSACCHARIDE--PROTEIN GLYCOSYLTRANSFERASE-RELATED"/>
    <property type="match status" value="1"/>
</dbReference>
<evidence type="ECO:0000256" key="9">
    <source>
        <dbReference type="SAM" id="Phobius"/>
    </source>
</evidence>
<dbReference type="Proteomes" id="UP000797356">
    <property type="component" value="Chromosome 6"/>
</dbReference>
<evidence type="ECO:0000256" key="5">
    <source>
        <dbReference type="ARBA" id="ARBA00022729"/>
    </source>
</evidence>
<evidence type="ECO:0000256" key="6">
    <source>
        <dbReference type="ARBA" id="ARBA00022824"/>
    </source>
</evidence>
<gene>
    <name evidence="10" type="ORF">COCNU_06G004650</name>
</gene>
<accession>A0A8K0IBN8</accession>
<protein>
    <submittedName>
        <fullName evidence="10">Putative dolichyl-diphosphooligosaccharide--protein glycosyltransferase subunit</fullName>
    </submittedName>
</protein>